<evidence type="ECO:0000313" key="2">
    <source>
        <dbReference type="Proteomes" id="UP000189956"/>
    </source>
</evidence>
<reference evidence="1 2" key="1">
    <citation type="submission" date="2017-02" db="EMBL/GenBank/DDBJ databases">
        <authorList>
            <person name="Peterson S.W."/>
        </authorList>
    </citation>
    <scope>NUCLEOTIDE SEQUENCE [LARGE SCALE GENOMIC DNA]</scope>
    <source>
        <strain evidence="1 2">ATCC 700135</strain>
    </source>
</reference>
<dbReference type="Gene3D" id="1.25.40.290">
    <property type="entry name" value="ARM repeat domains"/>
    <property type="match status" value="1"/>
</dbReference>
<dbReference type="SUPFAM" id="SSF48371">
    <property type="entry name" value="ARM repeat"/>
    <property type="match status" value="1"/>
</dbReference>
<organism evidence="1 2">
    <name type="scientific">Porphyromonas cangingivalis</name>
    <dbReference type="NCBI Taxonomy" id="36874"/>
    <lineage>
        <taxon>Bacteria</taxon>
        <taxon>Pseudomonadati</taxon>
        <taxon>Bacteroidota</taxon>
        <taxon>Bacteroidia</taxon>
        <taxon>Bacteroidales</taxon>
        <taxon>Porphyromonadaceae</taxon>
        <taxon>Porphyromonas</taxon>
    </lineage>
</organism>
<proteinExistence type="predicted"/>
<dbReference type="RefSeq" id="WP_025839406.1">
    <property type="nucleotide sequence ID" value="NZ_FUWL01000025.1"/>
</dbReference>
<dbReference type="Pfam" id="PF08713">
    <property type="entry name" value="DNA_alkylation"/>
    <property type="match status" value="1"/>
</dbReference>
<dbReference type="Proteomes" id="UP000189956">
    <property type="component" value="Unassembled WGS sequence"/>
</dbReference>
<gene>
    <name evidence="1" type="ORF">SAMN02745205_01988</name>
</gene>
<name>A0A1T4NRT7_PORCN</name>
<protein>
    <submittedName>
        <fullName evidence="1">3-methyladenine DNA glycosylase AlkC</fullName>
    </submittedName>
</protein>
<dbReference type="InterPro" id="IPR014825">
    <property type="entry name" value="DNA_alkylation"/>
</dbReference>
<dbReference type="EMBL" id="FUWL01000025">
    <property type="protein sequence ID" value="SJZ81991.1"/>
    <property type="molecule type" value="Genomic_DNA"/>
</dbReference>
<sequence length="245" mass="28291">MGTSYSITEHFGSNLAELLSEKIKTVFPAFDDKTFISEVTEEVIDRTYTERILIISQALRRHLPQDYPEAISILVSILGEENPNETGMFTHFYWVLPIGKFISEYGLAHFNISIKAIEEVTKRNTGEYAIRPFAQKYPEETLKVCKSWATAPSFHLRRLASEGLRPKLPWAPKLETFIDNPDPVLEILELLKEDEVMFVKRSVANHLTDWLKVNPSAVRSLIERWKTSSNKHTQWIIKRATRKIS</sequence>
<accession>A0A1T4NRT7</accession>
<evidence type="ECO:0000313" key="1">
    <source>
        <dbReference type="EMBL" id="SJZ81991.1"/>
    </source>
</evidence>
<dbReference type="AlphaFoldDB" id="A0A1T4NRT7"/>
<dbReference type="InterPro" id="IPR016024">
    <property type="entry name" value="ARM-type_fold"/>
</dbReference>